<accession>A0A7W5A6G3</accession>
<keyword evidence="2" id="KW-1185">Reference proteome</keyword>
<evidence type="ECO:0000313" key="1">
    <source>
        <dbReference type="EMBL" id="MBB3090583.1"/>
    </source>
</evidence>
<dbReference type="EMBL" id="JACHXG010000007">
    <property type="protein sequence ID" value="MBB3090583.1"/>
    <property type="molecule type" value="Genomic_DNA"/>
</dbReference>
<organism evidence="1 2">
    <name type="scientific">Nocardioides albus</name>
    <dbReference type="NCBI Taxonomy" id="1841"/>
    <lineage>
        <taxon>Bacteria</taxon>
        <taxon>Bacillati</taxon>
        <taxon>Actinomycetota</taxon>
        <taxon>Actinomycetes</taxon>
        <taxon>Propionibacteriales</taxon>
        <taxon>Nocardioidaceae</taxon>
        <taxon>Nocardioides</taxon>
    </lineage>
</organism>
<comment type="caution">
    <text evidence="1">The sequence shown here is derived from an EMBL/GenBank/DDBJ whole genome shotgun (WGS) entry which is preliminary data.</text>
</comment>
<protein>
    <submittedName>
        <fullName evidence="1">PHD/YefM family antitoxin component YafN of YafNO toxin-antitoxin module</fullName>
    </submittedName>
</protein>
<proteinExistence type="predicted"/>
<dbReference type="Proteomes" id="UP000577707">
    <property type="component" value="Unassembled WGS sequence"/>
</dbReference>
<sequence length="102" mass="10782">MKETRVPMTAASRMGVSALAAKSAEGRVVLTSHGRAVAVIGSAEHLDADLRALREATARVLDAAADIVSSRGEMLSLEETCLRLGVDVGRVRERAVARRDVA</sequence>
<name>A0A7W5A6G3_9ACTN</name>
<dbReference type="RefSeq" id="WP_183547631.1">
    <property type="nucleotide sequence ID" value="NZ_BMQT01000005.1"/>
</dbReference>
<gene>
    <name evidence="1" type="ORF">FHS12_003541</name>
</gene>
<evidence type="ECO:0000313" key="2">
    <source>
        <dbReference type="Proteomes" id="UP000577707"/>
    </source>
</evidence>
<dbReference type="AlphaFoldDB" id="A0A7W5A6G3"/>
<reference evidence="1 2" key="1">
    <citation type="submission" date="2020-08" db="EMBL/GenBank/DDBJ databases">
        <title>Genomic Encyclopedia of Type Strains, Phase III (KMG-III): the genomes of soil and plant-associated and newly described type strains.</title>
        <authorList>
            <person name="Whitman W."/>
        </authorList>
    </citation>
    <scope>NUCLEOTIDE SEQUENCE [LARGE SCALE GENOMIC DNA]</scope>
    <source>
        <strain evidence="1 2">CECT 3302</strain>
    </source>
</reference>